<evidence type="ECO:0000313" key="5">
    <source>
        <dbReference type="Proteomes" id="UP000016927"/>
    </source>
</evidence>
<sequence>MILWVSIIFVVIRNLRRFTYEKPNVSGNYLLLIAHPDDESMFFAPTLMNLRGRIRIICLSKGDYMSDGEVRSKEMINLCSKYRFELIFGNLKDNHDWDPQDIVNILFVTYLLDPFKILITFDSHGVSGHKNHISCYYGAKSFSKLVPCRTMFLKSTNLISKYGVLYNSSKLTYTLSFRQYFNSIIMMSYHYSQLKWFRLIYMAFSNYMSYNLY</sequence>
<dbReference type="Proteomes" id="UP000016927">
    <property type="component" value="Unassembled WGS sequence"/>
</dbReference>
<dbReference type="GO" id="GO:0006506">
    <property type="term" value="P:GPI anchor biosynthetic process"/>
    <property type="evidence" value="ECO:0007669"/>
    <property type="project" value="UniProtKB-UniPathway"/>
</dbReference>
<evidence type="ECO:0000313" key="4">
    <source>
        <dbReference type="EMBL" id="EOB12052.1"/>
    </source>
</evidence>
<dbReference type="GO" id="GO:0005783">
    <property type="term" value="C:endoplasmic reticulum"/>
    <property type="evidence" value="ECO:0007669"/>
    <property type="project" value="TreeGrafter"/>
</dbReference>
<dbReference type="PANTHER" id="PTHR12993">
    <property type="entry name" value="N-ACETYLGLUCOSAMINYL-PHOSPHATIDYLINOSITOL DE-N-ACETYLASE-RELATED"/>
    <property type="match status" value="1"/>
</dbReference>
<dbReference type="OrthoDB" id="440160at2759"/>
<proteinExistence type="inferred from homology"/>
<gene>
    <name evidence="4" type="primary">PIGL</name>
    <name evidence="4" type="ORF">NBO_570g0003</name>
</gene>
<evidence type="ECO:0000256" key="1">
    <source>
        <dbReference type="ARBA" id="ARBA00006066"/>
    </source>
</evidence>
<dbReference type="Pfam" id="PF02585">
    <property type="entry name" value="PIG-L"/>
    <property type="match status" value="1"/>
</dbReference>
<accession>R0KPD6</accession>
<name>R0KPD6_NOSB1</name>
<dbReference type="VEuPathDB" id="MicrosporidiaDB:NBO_570g0003"/>
<feature type="chain" id="PRO_5004354312" description="N-acetylglucosaminylphosphatidylinositol deacetylase" evidence="3">
    <location>
        <begin position="18"/>
        <end position="213"/>
    </location>
</feature>
<dbReference type="HOGENOM" id="CLU_034979_1_0_1"/>
<evidence type="ECO:0000256" key="2">
    <source>
        <dbReference type="ARBA" id="ARBA00012176"/>
    </source>
</evidence>
<dbReference type="OMA" id="YVLESVN"/>
<dbReference type="GO" id="GO:0000225">
    <property type="term" value="F:N-acetylglucosaminylphosphatidylinositol deacetylase activity"/>
    <property type="evidence" value="ECO:0007669"/>
    <property type="project" value="UniProtKB-EC"/>
</dbReference>
<keyword evidence="3" id="KW-0732">Signal</keyword>
<dbReference type="EMBL" id="KB909477">
    <property type="protein sequence ID" value="EOB12052.1"/>
    <property type="molecule type" value="Genomic_DNA"/>
</dbReference>
<dbReference type="InterPro" id="IPR003737">
    <property type="entry name" value="GlcNAc_PI_deacetylase-related"/>
</dbReference>
<dbReference type="STRING" id="578461.R0KPD6"/>
<dbReference type="UniPathway" id="UPA00196"/>
<keyword evidence="5" id="KW-1185">Reference proteome</keyword>
<protein>
    <recommendedName>
        <fullName evidence="2">N-acetylglucosaminylphosphatidylinositol deacetylase</fullName>
        <ecNumber evidence="2">3.5.1.89</ecNumber>
    </recommendedName>
</protein>
<dbReference type="SUPFAM" id="SSF102588">
    <property type="entry name" value="LmbE-like"/>
    <property type="match status" value="1"/>
</dbReference>
<dbReference type="InterPro" id="IPR024078">
    <property type="entry name" value="LmbE-like_dom_sf"/>
</dbReference>
<reference evidence="4 5" key="1">
    <citation type="journal article" date="2013" name="BMC Genomics">
        <title>Comparative genomics of parasitic silkworm microsporidia reveal an association between genome expansion and host adaptation.</title>
        <authorList>
            <person name="Pan G."/>
            <person name="Xu J."/>
            <person name="Li T."/>
            <person name="Xia Q."/>
            <person name="Liu S.L."/>
            <person name="Zhang G."/>
            <person name="Li S."/>
            <person name="Li C."/>
            <person name="Liu H."/>
            <person name="Yang L."/>
            <person name="Liu T."/>
            <person name="Zhang X."/>
            <person name="Wu Z."/>
            <person name="Fan W."/>
            <person name="Dang X."/>
            <person name="Xiang H."/>
            <person name="Tao M."/>
            <person name="Li Y."/>
            <person name="Hu J."/>
            <person name="Li Z."/>
            <person name="Lin L."/>
            <person name="Luo J."/>
            <person name="Geng L."/>
            <person name="Wang L."/>
            <person name="Long M."/>
            <person name="Wan Y."/>
            <person name="He N."/>
            <person name="Zhang Z."/>
            <person name="Lu C."/>
            <person name="Keeling P.J."/>
            <person name="Wang J."/>
            <person name="Xiang Z."/>
            <person name="Zhou Z."/>
        </authorList>
    </citation>
    <scope>NUCLEOTIDE SEQUENCE [LARGE SCALE GENOMIC DNA]</scope>
    <source>
        <strain evidence="5">CQ1 / CVCC 102059</strain>
    </source>
</reference>
<dbReference type="Gene3D" id="3.40.50.10320">
    <property type="entry name" value="LmbE-like"/>
    <property type="match status" value="1"/>
</dbReference>
<dbReference type="EC" id="3.5.1.89" evidence="2"/>
<dbReference type="AlphaFoldDB" id="R0KPD6"/>
<dbReference type="GO" id="GO:0016020">
    <property type="term" value="C:membrane"/>
    <property type="evidence" value="ECO:0007669"/>
    <property type="project" value="GOC"/>
</dbReference>
<organism evidence="4 5">
    <name type="scientific">Nosema bombycis (strain CQ1 / CVCC 102059)</name>
    <name type="common">Microsporidian parasite</name>
    <name type="synonym">Pebrine of silkworm</name>
    <dbReference type="NCBI Taxonomy" id="578461"/>
    <lineage>
        <taxon>Eukaryota</taxon>
        <taxon>Fungi</taxon>
        <taxon>Fungi incertae sedis</taxon>
        <taxon>Microsporidia</taxon>
        <taxon>Nosematidae</taxon>
        <taxon>Nosema</taxon>
    </lineage>
</organism>
<feature type="signal peptide" evidence="3">
    <location>
        <begin position="1"/>
        <end position="17"/>
    </location>
</feature>
<comment type="similarity">
    <text evidence="1">Belongs to the PIGL family.</text>
</comment>
<dbReference type="PANTHER" id="PTHR12993:SF11">
    <property type="entry name" value="N-ACETYLGLUCOSAMINYL-PHOSPHATIDYLINOSITOL DE-N-ACETYLASE"/>
    <property type="match status" value="1"/>
</dbReference>
<evidence type="ECO:0000256" key="3">
    <source>
        <dbReference type="SAM" id="SignalP"/>
    </source>
</evidence>